<evidence type="ECO:0000313" key="2">
    <source>
        <dbReference type="EMBL" id="KKN34297.1"/>
    </source>
</evidence>
<comment type="caution">
    <text evidence="2">The sequence shown here is derived from an EMBL/GenBank/DDBJ whole genome shotgun (WGS) entry which is preliminary data.</text>
</comment>
<name>A0A0F9QB80_9ZZZZ</name>
<proteinExistence type="predicted"/>
<protein>
    <recommendedName>
        <fullName evidence="1">DUF4326 domain-containing protein</fullName>
    </recommendedName>
</protein>
<gene>
    <name evidence="2" type="ORF">LCGC14_0794940</name>
</gene>
<sequence>MEKVVNIGIVNGIRPYYDIYIGRGLYYPNARFSQSKWHNPFRVKKFGLKKALELYEKHIRNNVRLWNALHELKNKVLGCWCKPEPCHGDILIKLLKEKSEN</sequence>
<reference evidence="2" key="1">
    <citation type="journal article" date="2015" name="Nature">
        <title>Complex archaea that bridge the gap between prokaryotes and eukaryotes.</title>
        <authorList>
            <person name="Spang A."/>
            <person name="Saw J.H."/>
            <person name="Jorgensen S.L."/>
            <person name="Zaremba-Niedzwiedzka K."/>
            <person name="Martijn J."/>
            <person name="Lind A.E."/>
            <person name="van Eijk R."/>
            <person name="Schleper C."/>
            <person name="Guy L."/>
            <person name="Ettema T.J."/>
        </authorList>
    </citation>
    <scope>NUCLEOTIDE SEQUENCE</scope>
</reference>
<feature type="domain" description="DUF4326" evidence="1">
    <location>
        <begin position="14"/>
        <end position="92"/>
    </location>
</feature>
<organism evidence="2">
    <name type="scientific">marine sediment metagenome</name>
    <dbReference type="NCBI Taxonomy" id="412755"/>
    <lineage>
        <taxon>unclassified sequences</taxon>
        <taxon>metagenomes</taxon>
        <taxon>ecological metagenomes</taxon>
    </lineage>
</organism>
<dbReference type="Pfam" id="PF14216">
    <property type="entry name" value="DUF4326"/>
    <property type="match status" value="1"/>
</dbReference>
<dbReference type="InterPro" id="IPR025475">
    <property type="entry name" value="DUF4326"/>
</dbReference>
<accession>A0A0F9QB80</accession>
<evidence type="ECO:0000259" key="1">
    <source>
        <dbReference type="Pfam" id="PF14216"/>
    </source>
</evidence>
<dbReference type="EMBL" id="LAZR01002114">
    <property type="protein sequence ID" value="KKN34297.1"/>
    <property type="molecule type" value="Genomic_DNA"/>
</dbReference>
<dbReference type="AlphaFoldDB" id="A0A0F9QB80"/>